<feature type="domain" description="C2H2-type" evidence="5">
    <location>
        <begin position="27"/>
        <end position="48"/>
    </location>
</feature>
<organism evidence="6 7">
    <name type="scientific">Porcisia hertigi</name>
    <dbReference type="NCBI Taxonomy" id="2761500"/>
    <lineage>
        <taxon>Eukaryota</taxon>
        <taxon>Discoba</taxon>
        <taxon>Euglenozoa</taxon>
        <taxon>Kinetoplastea</taxon>
        <taxon>Metakinetoplastina</taxon>
        <taxon>Trypanosomatida</taxon>
        <taxon>Trypanosomatidae</taxon>
        <taxon>Leishmaniinae</taxon>
        <taxon>Porcisia</taxon>
    </lineage>
</organism>
<gene>
    <name evidence="6" type="ORF">JKF63_02981</name>
</gene>
<evidence type="ECO:0000313" key="7">
    <source>
        <dbReference type="Proteomes" id="UP000674318"/>
    </source>
</evidence>
<evidence type="ECO:0000256" key="1">
    <source>
        <dbReference type="ARBA" id="ARBA00022723"/>
    </source>
</evidence>
<dbReference type="SUPFAM" id="SSF57667">
    <property type="entry name" value="beta-beta-alpha zinc fingers"/>
    <property type="match status" value="1"/>
</dbReference>
<keyword evidence="7" id="KW-1185">Reference proteome</keyword>
<dbReference type="RefSeq" id="XP_067755448.1">
    <property type="nucleotide sequence ID" value="XM_067899004.1"/>
</dbReference>
<dbReference type="PANTHER" id="PTHR13267">
    <property type="entry name" value="ZINC FINGER PROTEIN 277"/>
    <property type="match status" value="1"/>
</dbReference>
<dbReference type="InterPro" id="IPR036236">
    <property type="entry name" value="Znf_C2H2_sf"/>
</dbReference>
<dbReference type="PROSITE" id="PS00028">
    <property type="entry name" value="ZINC_FINGER_C2H2_1"/>
    <property type="match status" value="1"/>
</dbReference>
<dbReference type="GO" id="GO:0008270">
    <property type="term" value="F:zinc ion binding"/>
    <property type="evidence" value="ECO:0007669"/>
    <property type="project" value="UniProtKB-KW"/>
</dbReference>
<evidence type="ECO:0000259" key="5">
    <source>
        <dbReference type="PROSITE" id="PS00028"/>
    </source>
</evidence>
<dbReference type="AlphaFoldDB" id="A0A836L555"/>
<reference evidence="6 7" key="1">
    <citation type="submission" date="2021-02" db="EMBL/GenBank/DDBJ databases">
        <title>Porcisia hertigi Genome sequencing and assembly.</title>
        <authorList>
            <person name="Almutairi H."/>
            <person name="Gatherer D."/>
        </authorList>
    </citation>
    <scope>NUCLEOTIDE SEQUENCE [LARGE SCALE GENOMIC DNA]</scope>
    <source>
        <strain evidence="6 7">C119</strain>
    </source>
</reference>
<accession>A0A836L555</accession>
<dbReference type="Proteomes" id="UP000674318">
    <property type="component" value="Unassembled WGS sequence"/>
</dbReference>
<dbReference type="InterPro" id="IPR041661">
    <property type="entry name" value="ZN622/Rei1/Reh1_Znf-C2H2"/>
</dbReference>
<dbReference type="InterPro" id="IPR040048">
    <property type="entry name" value="ZNF277"/>
</dbReference>
<dbReference type="SMART" id="SM00355">
    <property type="entry name" value="ZnF_C2H2"/>
    <property type="match status" value="3"/>
</dbReference>
<dbReference type="InterPro" id="IPR013087">
    <property type="entry name" value="Znf_C2H2_type"/>
</dbReference>
<keyword evidence="2" id="KW-0863">Zinc-finger</keyword>
<dbReference type="EMBL" id="JAFJZO010000030">
    <property type="protein sequence ID" value="KAG5498694.1"/>
    <property type="molecule type" value="Genomic_DNA"/>
</dbReference>
<dbReference type="GeneID" id="94289081"/>
<evidence type="ECO:0000256" key="2">
    <source>
        <dbReference type="ARBA" id="ARBA00022771"/>
    </source>
</evidence>
<dbReference type="Pfam" id="PF12756">
    <property type="entry name" value="zf-C2H2_2"/>
    <property type="match status" value="1"/>
</dbReference>
<sequence length="328" mass="36721">MAADSLRLSCKQILQRLQQKDVVEFSCVLCGQLVRGQDALMDHLITEHEVHCLHFDNVADLDGLLQHLSVLLHGGAAASTQWICPVCGEDTGSDDVRALLDHLRLTGHKYWNPRTIPSLASWYITCTSVPGPTADKTLVETASSACSCSAPREVEQDSAEDGDIESQWNDMEDEDEDWSLKCDCLYCDYTGEDILQHLKSNHHFDLRLSVQQRADLKDEYDLIRVVNMVRRAMRGHRCPYGDECGFEGKESDYTVLEAHLLARPEHRLPKQLSRGHIDLIPFLSDDGLISMLLASGAGFLQVEEEDPDFPMVPTVRELALAASRAPHK</sequence>
<keyword evidence="3" id="KW-0862">Zinc</keyword>
<dbReference type="PANTHER" id="PTHR13267:SF3">
    <property type="entry name" value="ZINC FINGER PROTEIN 277"/>
    <property type="match status" value="1"/>
</dbReference>
<comment type="caution">
    <text evidence="6">The sequence shown here is derived from an EMBL/GenBank/DDBJ whole genome shotgun (WGS) entry which is preliminary data.</text>
</comment>
<evidence type="ECO:0000313" key="6">
    <source>
        <dbReference type="EMBL" id="KAG5498694.1"/>
    </source>
</evidence>
<name>A0A836L555_9TRYP</name>
<comment type="similarity">
    <text evidence="4">Belongs to the ZNF277 family.</text>
</comment>
<dbReference type="OrthoDB" id="278606at2759"/>
<protein>
    <recommendedName>
        <fullName evidence="5">C2H2-type domain-containing protein</fullName>
    </recommendedName>
</protein>
<evidence type="ECO:0000256" key="4">
    <source>
        <dbReference type="ARBA" id="ARBA00034119"/>
    </source>
</evidence>
<dbReference type="KEGG" id="phet:94289081"/>
<proteinExistence type="inferred from homology"/>
<evidence type="ECO:0000256" key="3">
    <source>
        <dbReference type="ARBA" id="ARBA00022833"/>
    </source>
</evidence>
<keyword evidence="1" id="KW-0479">Metal-binding</keyword>